<dbReference type="Pfam" id="PF07526">
    <property type="entry name" value="POX"/>
    <property type="match status" value="1"/>
</dbReference>
<dbReference type="InterPro" id="IPR006563">
    <property type="entry name" value="POX_dom"/>
</dbReference>
<reference evidence="11" key="3">
    <citation type="submission" date="2015-04" db="UniProtKB">
        <authorList>
            <consortium name="EnsemblPlants"/>
        </authorList>
    </citation>
    <scope>IDENTIFICATION</scope>
</reference>
<evidence type="ECO:0000256" key="2">
    <source>
        <dbReference type="ARBA" id="ARBA00006454"/>
    </source>
</evidence>
<evidence type="ECO:0000256" key="8">
    <source>
        <dbReference type="PROSITE-ProRule" id="PRU00108"/>
    </source>
</evidence>
<organism evidence="11 12">
    <name type="scientific">Leersia perrieri</name>
    <dbReference type="NCBI Taxonomy" id="77586"/>
    <lineage>
        <taxon>Eukaryota</taxon>
        <taxon>Viridiplantae</taxon>
        <taxon>Streptophyta</taxon>
        <taxon>Embryophyta</taxon>
        <taxon>Tracheophyta</taxon>
        <taxon>Spermatophyta</taxon>
        <taxon>Magnoliopsida</taxon>
        <taxon>Liliopsida</taxon>
        <taxon>Poales</taxon>
        <taxon>Poaceae</taxon>
        <taxon>BOP clade</taxon>
        <taxon>Oryzoideae</taxon>
        <taxon>Oryzeae</taxon>
        <taxon>Oryzinae</taxon>
        <taxon>Leersia</taxon>
    </lineage>
</organism>
<dbReference type="InterPro" id="IPR001356">
    <property type="entry name" value="HD"/>
</dbReference>
<evidence type="ECO:0000256" key="1">
    <source>
        <dbReference type="ARBA" id="ARBA00004123"/>
    </source>
</evidence>
<dbReference type="SMART" id="SM00389">
    <property type="entry name" value="HOX"/>
    <property type="match status" value="1"/>
</dbReference>
<reference evidence="12" key="2">
    <citation type="submission" date="2013-12" db="EMBL/GenBank/DDBJ databases">
        <authorList>
            <person name="Yu Y."/>
            <person name="Lee S."/>
            <person name="de Baynast K."/>
            <person name="Wissotski M."/>
            <person name="Liu L."/>
            <person name="Talag J."/>
            <person name="Goicoechea J."/>
            <person name="Angelova A."/>
            <person name="Jetty R."/>
            <person name="Kudrna D."/>
            <person name="Golser W."/>
            <person name="Rivera L."/>
            <person name="Zhang J."/>
            <person name="Wing R."/>
        </authorList>
    </citation>
    <scope>NUCLEOTIDE SEQUENCE</scope>
</reference>
<feature type="region of interest" description="Disordered" evidence="9">
    <location>
        <begin position="395"/>
        <end position="441"/>
    </location>
</feature>
<dbReference type="GO" id="GO:0006355">
    <property type="term" value="P:regulation of DNA-templated transcription"/>
    <property type="evidence" value="ECO:0007669"/>
    <property type="project" value="InterPro"/>
</dbReference>
<feature type="compositionally biased region" description="Polar residues" evidence="9">
    <location>
        <begin position="1"/>
        <end position="14"/>
    </location>
</feature>
<dbReference type="GO" id="GO:0005634">
    <property type="term" value="C:nucleus"/>
    <property type="evidence" value="ECO:0007669"/>
    <property type="project" value="UniProtKB-SubCell"/>
</dbReference>
<comment type="similarity">
    <text evidence="2">Belongs to the TALE/BELL homeobox family.</text>
</comment>
<dbReference type="InterPro" id="IPR009057">
    <property type="entry name" value="Homeodomain-like_sf"/>
</dbReference>
<evidence type="ECO:0000313" key="12">
    <source>
        <dbReference type="Proteomes" id="UP000032180"/>
    </source>
</evidence>
<protein>
    <recommendedName>
        <fullName evidence="10">Homeobox domain-containing protein</fullName>
    </recommendedName>
</protein>
<comment type="subcellular location">
    <subcellularLocation>
        <location evidence="1 8">Nucleus</location>
    </subcellularLocation>
</comment>
<evidence type="ECO:0000256" key="9">
    <source>
        <dbReference type="SAM" id="MobiDB-lite"/>
    </source>
</evidence>
<evidence type="ECO:0000256" key="6">
    <source>
        <dbReference type="ARBA" id="ARBA00023163"/>
    </source>
</evidence>
<evidence type="ECO:0000256" key="3">
    <source>
        <dbReference type="ARBA" id="ARBA00023015"/>
    </source>
</evidence>
<sequence>MATFFSTSTNQRDLTGSGAGAGEMSFHHHYPPPSNPYTSDSSAAGGGLIPLPATIVSQSHIAHAVAGAGDDPTMDGGLQTQLLMATNGRHHQGGLSLSLGTQVPVSLYHQYRSPASLLNPTGQSPPSIAHPTTNNIYVQNSRFLKAARDLLDEVVNVRDAIKPKKDKDQSDAGDKAGDEIKHDPDADNDKNTNPELTASERQDLQNKVTALTAMLEQVDRRYRHYHHQMLMVSSSFDAVAGAGAARPYTALALQTISRHFRSLRDAIGAQVQSTRRSLGEHDTSSGAGAGGGLSRLRYIDQQLRQQRAMQQFGMMQQPQHAWRPQRGLPESAVSVLRAWLFEHFLHPYPKDSEKLMLARQTGLSRGQVSNWFINARVRLWKPMIEEMYKEEFGAEMDSNSSSENKGKAEEAPAISSEDRDEPSFQSAPAATSKHHHQQQQINPFKSEAMAGAGMDAAAVAGIGMYATSLNLNHHHNSGYHGGAGAGDARFMSYGDMADLGGGYDGVSLTLGLQHCNNNGAGAGGEQHGLLYGGGGGDFDYLNGAGADVDRQRFSSSSQLLHDFVA</sequence>
<dbReference type="InterPro" id="IPR050224">
    <property type="entry name" value="TALE_homeobox"/>
</dbReference>
<feature type="region of interest" description="Disordered" evidence="9">
    <location>
        <begin position="274"/>
        <end position="293"/>
    </location>
</feature>
<evidence type="ECO:0000256" key="7">
    <source>
        <dbReference type="ARBA" id="ARBA00023242"/>
    </source>
</evidence>
<dbReference type="PROSITE" id="PS50071">
    <property type="entry name" value="HOMEOBOX_2"/>
    <property type="match status" value="1"/>
</dbReference>
<dbReference type="Proteomes" id="UP000032180">
    <property type="component" value="Chromosome 3"/>
</dbReference>
<dbReference type="Gene3D" id="1.10.10.60">
    <property type="entry name" value="Homeodomain-like"/>
    <property type="match status" value="1"/>
</dbReference>
<proteinExistence type="inferred from homology"/>
<dbReference type="Gramene" id="LPERR03G04270.1">
    <property type="protein sequence ID" value="LPERR03G04270.1"/>
    <property type="gene ID" value="LPERR03G04270"/>
</dbReference>
<keyword evidence="3" id="KW-0805">Transcription regulation</keyword>
<dbReference type="HOGENOM" id="CLU_011058_6_0_1"/>
<evidence type="ECO:0000259" key="10">
    <source>
        <dbReference type="PROSITE" id="PS50071"/>
    </source>
</evidence>
<dbReference type="CDD" id="cd00086">
    <property type="entry name" value="homeodomain"/>
    <property type="match status" value="1"/>
</dbReference>
<feature type="region of interest" description="Disordered" evidence="9">
    <location>
        <begin position="162"/>
        <end position="204"/>
    </location>
</feature>
<dbReference type="InterPro" id="IPR008422">
    <property type="entry name" value="KN_HD"/>
</dbReference>
<dbReference type="SUPFAM" id="SSF46689">
    <property type="entry name" value="Homeodomain-like"/>
    <property type="match status" value="1"/>
</dbReference>
<dbReference type="GO" id="GO:0003677">
    <property type="term" value="F:DNA binding"/>
    <property type="evidence" value="ECO:0007669"/>
    <property type="project" value="UniProtKB-UniRule"/>
</dbReference>
<dbReference type="PANTHER" id="PTHR11850">
    <property type="entry name" value="HOMEOBOX PROTEIN TRANSCRIPTION FACTORS"/>
    <property type="match status" value="1"/>
</dbReference>
<keyword evidence="6" id="KW-0804">Transcription</keyword>
<keyword evidence="7 8" id="KW-0539">Nucleus</keyword>
<feature type="domain" description="Homeobox" evidence="10">
    <location>
        <begin position="319"/>
        <end position="382"/>
    </location>
</feature>
<keyword evidence="5 8" id="KW-0371">Homeobox</keyword>
<evidence type="ECO:0000313" key="11">
    <source>
        <dbReference type="EnsemblPlants" id="LPERR03G04270.1"/>
    </source>
</evidence>
<feature type="region of interest" description="Disordered" evidence="9">
    <location>
        <begin position="1"/>
        <end position="43"/>
    </location>
</feature>
<dbReference type="AlphaFoldDB" id="A0A0D9VPW9"/>
<feature type="DNA-binding region" description="Homeobox" evidence="8">
    <location>
        <begin position="321"/>
        <end position="383"/>
    </location>
</feature>
<name>A0A0D9VPW9_9ORYZ</name>
<dbReference type="eggNOG" id="KOG0773">
    <property type="taxonomic scope" value="Eukaryota"/>
</dbReference>
<dbReference type="Pfam" id="PF05920">
    <property type="entry name" value="Homeobox_KN"/>
    <property type="match status" value="1"/>
</dbReference>
<keyword evidence="12" id="KW-1185">Reference proteome</keyword>
<dbReference type="STRING" id="77586.A0A0D9VPW9"/>
<accession>A0A0D9VPW9</accession>
<evidence type="ECO:0000256" key="5">
    <source>
        <dbReference type="ARBA" id="ARBA00023155"/>
    </source>
</evidence>
<dbReference type="FunFam" id="1.10.10.60:FF:000117">
    <property type="entry name" value="BEL1-like homeodomain protein 9"/>
    <property type="match status" value="1"/>
</dbReference>
<keyword evidence="4 8" id="KW-0238">DNA-binding</keyword>
<dbReference type="EnsemblPlants" id="LPERR03G04270.1">
    <property type="protein sequence ID" value="LPERR03G04270.1"/>
    <property type="gene ID" value="LPERR03G04270"/>
</dbReference>
<dbReference type="SMART" id="SM00574">
    <property type="entry name" value="POX"/>
    <property type="match status" value="1"/>
</dbReference>
<reference evidence="11 12" key="1">
    <citation type="submission" date="2012-08" db="EMBL/GenBank/DDBJ databases">
        <title>Oryza genome evolution.</title>
        <authorList>
            <person name="Wing R.A."/>
        </authorList>
    </citation>
    <scope>NUCLEOTIDE SEQUENCE</scope>
</reference>
<evidence type="ECO:0000256" key="4">
    <source>
        <dbReference type="ARBA" id="ARBA00023125"/>
    </source>
</evidence>